<dbReference type="PANTHER" id="PTHR45138:SF9">
    <property type="entry name" value="DIGUANYLATE CYCLASE DGCM-RELATED"/>
    <property type="match status" value="1"/>
</dbReference>
<dbReference type="AlphaFoldDB" id="A0A4Y7RCX1"/>
<keyword evidence="1" id="KW-0472">Membrane</keyword>
<feature type="domain" description="GGDEF" evidence="2">
    <location>
        <begin position="268"/>
        <end position="402"/>
    </location>
</feature>
<feature type="transmembrane region" description="Helical" evidence="1">
    <location>
        <begin position="74"/>
        <end position="98"/>
    </location>
</feature>
<proteinExistence type="predicted"/>
<dbReference type="NCBIfam" id="TIGR00254">
    <property type="entry name" value="GGDEF"/>
    <property type="match status" value="1"/>
</dbReference>
<dbReference type="Pfam" id="PF00990">
    <property type="entry name" value="GGDEF"/>
    <property type="match status" value="1"/>
</dbReference>
<gene>
    <name evidence="3" type="primary">cph2_1</name>
    <name evidence="3" type="ORF">Psch_00208</name>
</gene>
<keyword evidence="1" id="KW-0812">Transmembrane</keyword>
<sequence>MIPNQFRIQLQNRFGNWFPVVPEADKNILESILTYCNIQRLRIISWLLILINLTLIFIQLAYIGKIDQPRILEIAPYIMTLRMVLLVSSVAFLFVTRLPFPDAIKRFHHFYESGYIILNLITYAILYSLIHSVGPGIASSYLMAVLVSATFLYLKWSKSILIYGFSWIVFSVMVWRFQPDWILAFSAIINGSVVTILALVMSQIIYVNRVKEFLNLQTIELQKEELAASNDLLEKLSYLDALTNIPNRRFLDEFLHREWRLAVREHGLQLSLIMVDIDQFKQLNDTFGHQNGDDILVNIATTLSRTVKRPGDLFARYGGEEFAAILPKTDLIGARRIAEQMLQAVERLDINHPFSSNGRLTISIGLACIKPNDKELPETLIEAADKALYQAKKAGGNRVCCG</sequence>
<keyword evidence="4" id="KW-1185">Reference proteome</keyword>
<dbReference type="FunFam" id="3.30.70.270:FF:000001">
    <property type="entry name" value="Diguanylate cyclase domain protein"/>
    <property type="match status" value="1"/>
</dbReference>
<dbReference type="CDD" id="cd01949">
    <property type="entry name" value="GGDEF"/>
    <property type="match status" value="1"/>
</dbReference>
<organism evidence="3 4">
    <name type="scientific">Pelotomaculum schinkii</name>
    <dbReference type="NCBI Taxonomy" id="78350"/>
    <lineage>
        <taxon>Bacteria</taxon>
        <taxon>Bacillati</taxon>
        <taxon>Bacillota</taxon>
        <taxon>Clostridia</taxon>
        <taxon>Eubacteriales</taxon>
        <taxon>Desulfotomaculaceae</taxon>
        <taxon>Pelotomaculum</taxon>
    </lineage>
</organism>
<comment type="caution">
    <text evidence="3">The sequence shown here is derived from an EMBL/GenBank/DDBJ whole genome shotgun (WGS) entry which is preliminary data.</text>
</comment>
<protein>
    <submittedName>
        <fullName evidence="3">Phytochrome-like protein cph2</fullName>
    </submittedName>
</protein>
<dbReference type="SMART" id="SM00267">
    <property type="entry name" value="GGDEF"/>
    <property type="match status" value="1"/>
</dbReference>
<dbReference type="InterPro" id="IPR029787">
    <property type="entry name" value="Nucleotide_cyclase"/>
</dbReference>
<dbReference type="PANTHER" id="PTHR45138">
    <property type="entry name" value="REGULATORY COMPONENTS OF SENSORY TRANSDUCTION SYSTEM"/>
    <property type="match status" value="1"/>
</dbReference>
<dbReference type="RefSeq" id="WP_190238851.1">
    <property type="nucleotide sequence ID" value="NZ_QFGA01000001.1"/>
</dbReference>
<feature type="transmembrane region" description="Helical" evidence="1">
    <location>
        <begin position="110"/>
        <end position="130"/>
    </location>
</feature>
<dbReference type="InterPro" id="IPR043128">
    <property type="entry name" value="Rev_trsase/Diguanyl_cyclase"/>
</dbReference>
<feature type="transmembrane region" description="Helical" evidence="1">
    <location>
        <begin position="43"/>
        <end position="62"/>
    </location>
</feature>
<dbReference type="PROSITE" id="PS50887">
    <property type="entry name" value="GGDEF"/>
    <property type="match status" value="1"/>
</dbReference>
<dbReference type="SUPFAM" id="SSF55073">
    <property type="entry name" value="Nucleotide cyclase"/>
    <property type="match status" value="1"/>
</dbReference>
<reference evidence="3 4" key="1">
    <citation type="journal article" date="2018" name="Environ. Microbiol.">
        <title>Novel energy conservation strategies and behaviour of Pelotomaculum schinkii driving syntrophic propionate catabolism.</title>
        <authorList>
            <person name="Hidalgo-Ahumada C.A.P."/>
            <person name="Nobu M.K."/>
            <person name="Narihiro T."/>
            <person name="Tamaki H."/>
            <person name="Liu W.T."/>
            <person name="Kamagata Y."/>
            <person name="Stams A.J.M."/>
            <person name="Imachi H."/>
            <person name="Sousa D.Z."/>
        </authorList>
    </citation>
    <scope>NUCLEOTIDE SEQUENCE [LARGE SCALE GENOMIC DNA]</scope>
    <source>
        <strain evidence="3 4">HH</strain>
    </source>
</reference>
<keyword evidence="1" id="KW-1133">Transmembrane helix</keyword>
<dbReference type="EMBL" id="QFGA01000001">
    <property type="protein sequence ID" value="TEB06676.1"/>
    <property type="molecule type" value="Genomic_DNA"/>
</dbReference>
<dbReference type="GO" id="GO:0052621">
    <property type="term" value="F:diguanylate cyclase activity"/>
    <property type="evidence" value="ECO:0007669"/>
    <property type="project" value="TreeGrafter"/>
</dbReference>
<dbReference type="Proteomes" id="UP000298324">
    <property type="component" value="Unassembled WGS sequence"/>
</dbReference>
<evidence type="ECO:0000313" key="3">
    <source>
        <dbReference type="EMBL" id="TEB06676.1"/>
    </source>
</evidence>
<evidence type="ECO:0000313" key="4">
    <source>
        <dbReference type="Proteomes" id="UP000298324"/>
    </source>
</evidence>
<dbReference type="InterPro" id="IPR050469">
    <property type="entry name" value="Diguanylate_Cyclase"/>
</dbReference>
<dbReference type="InterPro" id="IPR000160">
    <property type="entry name" value="GGDEF_dom"/>
</dbReference>
<name>A0A4Y7RCX1_9FIRM</name>
<dbReference type="Gene3D" id="3.30.70.270">
    <property type="match status" value="1"/>
</dbReference>
<dbReference type="GO" id="GO:0005886">
    <property type="term" value="C:plasma membrane"/>
    <property type="evidence" value="ECO:0007669"/>
    <property type="project" value="TreeGrafter"/>
</dbReference>
<dbReference type="GO" id="GO:1902201">
    <property type="term" value="P:negative regulation of bacterial-type flagellum-dependent cell motility"/>
    <property type="evidence" value="ECO:0007669"/>
    <property type="project" value="TreeGrafter"/>
</dbReference>
<evidence type="ECO:0000259" key="2">
    <source>
        <dbReference type="PROSITE" id="PS50887"/>
    </source>
</evidence>
<feature type="transmembrane region" description="Helical" evidence="1">
    <location>
        <begin position="183"/>
        <end position="207"/>
    </location>
</feature>
<feature type="transmembrane region" description="Helical" evidence="1">
    <location>
        <begin position="160"/>
        <end position="177"/>
    </location>
</feature>
<evidence type="ECO:0000256" key="1">
    <source>
        <dbReference type="SAM" id="Phobius"/>
    </source>
</evidence>
<accession>A0A4Y7RCX1</accession>
<dbReference type="GO" id="GO:0043709">
    <property type="term" value="P:cell adhesion involved in single-species biofilm formation"/>
    <property type="evidence" value="ECO:0007669"/>
    <property type="project" value="TreeGrafter"/>
</dbReference>